<feature type="domain" description="NADP-dependent oxidoreductase" evidence="1">
    <location>
        <begin position="27"/>
        <end position="308"/>
    </location>
</feature>
<name>A0A6J7GAV9_9ZZZZ</name>
<dbReference type="InterPro" id="IPR020471">
    <property type="entry name" value="AKR"/>
</dbReference>
<evidence type="ECO:0000313" key="2">
    <source>
        <dbReference type="EMBL" id="CAB4901303.1"/>
    </source>
</evidence>
<sequence length="314" mass="33432">MGMVVPMNETRPVPRRRIGSSDLYVHPLALGAATFGWTLSAGESTDILDRFVAHGGNLIDTADSYASGVSEQIIGSWMRQRKNRAEVVVATKVGYASELPGLSSPNIHAAVDASLQRLQTDVIDLLYFHGPDADVPLFESLSAVEDLVAAGKVRALGASNFSPQLLLEARVAAAGGLPRIEASAIEFSLLEHEAELEQRVVREAQNISLMPYFVLAHGFLGKHRGLKASDSGEVRLGRALKRATRHGVHVLHQIEEVAADFGASISAVSLAWVLQHEGVAAAAVGVDSPAELDDLMTAPQIALSRIQMGVLPDG</sequence>
<dbReference type="PANTHER" id="PTHR43364">
    <property type="entry name" value="NADH-SPECIFIC METHYLGLYOXAL REDUCTASE-RELATED"/>
    <property type="match status" value="1"/>
</dbReference>
<dbReference type="SUPFAM" id="SSF51430">
    <property type="entry name" value="NAD(P)-linked oxidoreductase"/>
    <property type="match status" value="1"/>
</dbReference>
<dbReference type="InterPro" id="IPR023210">
    <property type="entry name" value="NADP_OxRdtase_dom"/>
</dbReference>
<evidence type="ECO:0000259" key="1">
    <source>
        <dbReference type="Pfam" id="PF00248"/>
    </source>
</evidence>
<dbReference type="GO" id="GO:0016491">
    <property type="term" value="F:oxidoreductase activity"/>
    <property type="evidence" value="ECO:0007669"/>
    <property type="project" value="InterPro"/>
</dbReference>
<gene>
    <name evidence="2" type="ORF">UFOPK3516_00952</name>
</gene>
<dbReference type="InterPro" id="IPR050523">
    <property type="entry name" value="AKR_Detox_Biosynth"/>
</dbReference>
<dbReference type="PANTHER" id="PTHR43364:SF6">
    <property type="entry name" value="OXIDOREDUCTASE-RELATED"/>
    <property type="match status" value="1"/>
</dbReference>
<dbReference type="GO" id="GO:0005829">
    <property type="term" value="C:cytosol"/>
    <property type="evidence" value="ECO:0007669"/>
    <property type="project" value="TreeGrafter"/>
</dbReference>
<dbReference type="PRINTS" id="PR00069">
    <property type="entry name" value="ALDKETRDTASE"/>
</dbReference>
<organism evidence="2">
    <name type="scientific">freshwater metagenome</name>
    <dbReference type="NCBI Taxonomy" id="449393"/>
    <lineage>
        <taxon>unclassified sequences</taxon>
        <taxon>metagenomes</taxon>
        <taxon>ecological metagenomes</taxon>
    </lineage>
</organism>
<protein>
    <submittedName>
        <fullName evidence="2">Unannotated protein</fullName>
    </submittedName>
</protein>
<dbReference type="EMBL" id="CAFBMB010000067">
    <property type="protein sequence ID" value="CAB4901303.1"/>
    <property type="molecule type" value="Genomic_DNA"/>
</dbReference>
<proteinExistence type="predicted"/>
<dbReference type="Gene3D" id="3.20.20.100">
    <property type="entry name" value="NADP-dependent oxidoreductase domain"/>
    <property type="match status" value="1"/>
</dbReference>
<dbReference type="AlphaFoldDB" id="A0A6J7GAV9"/>
<dbReference type="Pfam" id="PF00248">
    <property type="entry name" value="Aldo_ket_red"/>
    <property type="match status" value="1"/>
</dbReference>
<accession>A0A6J7GAV9</accession>
<reference evidence="2" key="1">
    <citation type="submission" date="2020-05" db="EMBL/GenBank/DDBJ databases">
        <authorList>
            <person name="Chiriac C."/>
            <person name="Salcher M."/>
            <person name="Ghai R."/>
            <person name="Kavagutti S V."/>
        </authorList>
    </citation>
    <scope>NUCLEOTIDE SEQUENCE</scope>
</reference>
<dbReference type="InterPro" id="IPR036812">
    <property type="entry name" value="NAD(P)_OxRdtase_dom_sf"/>
</dbReference>